<dbReference type="PANTHER" id="PTHR11525:SF0">
    <property type="entry name" value="FARNESYL PYROPHOSPHATE SYNTHASE"/>
    <property type="match status" value="1"/>
</dbReference>
<dbReference type="OrthoDB" id="10257492at2759"/>
<dbReference type="InterPro" id="IPR008949">
    <property type="entry name" value="Isoprenoid_synthase_dom_sf"/>
</dbReference>
<dbReference type="InterPro" id="IPR000092">
    <property type="entry name" value="Polyprenyl_synt"/>
</dbReference>
<dbReference type="GO" id="GO:0005737">
    <property type="term" value="C:cytoplasm"/>
    <property type="evidence" value="ECO:0007669"/>
    <property type="project" value="TreeGrafter"/>
</dbReference>
<dbReference type="GO" id="GO:0045337">
    <property type="term" value="P:farnesyl diphosphate biosynthetic process"/>
    <property type="evidence" value="ECO:0007669"/>
    <property type="project" value="TreeGrafter"/>
</dbReference>
<comment type="cofactor">
    <cofactor evidence="1">
        <name>Mg(2+)</name>
        <dbReference type="ChEBI" id="CHEBI:18420"/>
    </cofactor>
</comment>
<dbReference type="PANTHER" id="PTHR11525">
    <property type="entry name" value="FARNESYL-PYROPHOSPHATE SYNTHETASE"/>
    <property type="match status" value="1"/>
</dbReference>
<name>A0A9W9Z811_9CNID</name>
<dbReference type="EMBL" id="MU826581">
    <property type="protein sequence ID" value="KAJ7375668.1"/>
    <property type="molecule type" value="Genomic_DNA"/>
</dbReference>
<dbReference type="SUPFAM" id="SSF48576">
    <property type="entry name" value="Terpenoid synthases"/>
    <property type="match status" value="1"/>
</dbReference>
<protein>
    <submittedName>
        <fullName evidence="5">Uncharacterized protein</fullName>
    </submittedName>
</protein>
<feature type="non-terminal residue" evidence="5">
    <location>
        <position position="1"/>
    </location>
</feature>
<sequence length="167" mass="19312">VLEYNVPGGKRNRGLSVIGSLRHLVSPDKLTEEDVKTAIILGCYKRSFWLLDDIMDESLTRRGKPCWYKKAGVGNIAINDFLLIEATIYKLLRNMCIVNLIMWMFWICFMSDGDDDVDIRWWAVAIHQQGQSNTTMAMYTDVVSNNRYDDHVSEIVFHSWYKGHTVS</sequence>
<evidence type="ECO:0000256" key="4">
    <source>
        <dbReference type="ARBA" id="ARBA00022842"/>
    </source>
</evidence>
<evidence type="ECO:0000256" key="3">
    <source>
        <dbReference type="ARBA" id="ARBA00022723"/>
    </source>
</evidence>
<evidence type="ECO:0000313" key="6">
    <source>
        <dbReference type="Proteomes" id="UP001163046"/>
    </source>
</evidence>
<keyword evidence="6" id="KW-1185">Reference proteome</keyword>
<keyword evidence="3" id="KW-0479">Metal-binding</keyword>
<accession>A0A9W9Z811</accession>
<comment type="caution">
    <text evidence="5">The sequence shown here is derived from an EMBL/GenBank/DDBJ whole genome shotgun (WGS) entry which is preliminary data.</text>
</comment>
<keyword evidence="4" id="KW-0460">Magnesium</keyword>
<dbReference type="GO" id="GO:0004161">
    <property type="term" value="F:dimethylallyltranstransferase activity"/>
    <property type="evidence" value="ECO:0007669"/>
    <property type="project" value="TreeGrafter"/>
</dbReference>
<evidence type="ECO:0000313" key="5">
    <source>
        <dbReference type="EMBL" id="KAJ7375668.1"/>
    </source>
</evidence>
<organism evidence="5 6">
    <name type="scientific">Desmophyllum pertusum</name>
    <dbReference type="NCBI Taxonomy" id="174260"/>
    <lineage>
        <taxon>Eukaryota</taxon>
        <taxon>Metazoa</taxon>
        <taxon>Cnidaria</taxon>
        <taxon>Anthozoa</taxon>
        <taxon>Hexacorallia</taxon>
        <taxon>Scleractinia</taxon>
        <taxon>Caryophylliina</taxon>
        <taxon>Caryophylliidae</taxon>
        <taxon>Desmophyllum</taxon>
    </lineage>
</organism>
<dbReference type="Gene3D" id="1.10.600.10">
    <property type="entry name" value="Farnesyl Diphosphate Synthase"/>
    <property type="match status" value="1"/>
</dbReference>
<proteinExistence type="predicted"/>
<dbReference type="GO" id="GO:0046872">
    <property type="term" value="F:metal ion binding"/>
    <property type="evidence" value="ECO:0007669"/>
    <property type="project" value="UniProtKB-KW"/>
</dbReference>
<dbReference type="AlphaFoldDB" id="A0A9W9Z811"/>
<reference evidence="5" key="1">
    <citation type="submission" date="2023-01" db="EMBL/GenBank/DDBJ databases">
        <title>Genome assembly of the deep-sea coral Lophelia pertusa.</title>
        <authorList>
            <person name="Herrera S."/>
            <person name="Cordes E."/>
        </authorList>
    </citation>
    <scope>NUCLEOTIDE SEQUENCE</scope>
    <source>
        <strain evidence="5">USNM1676648</strain>
        <tissue evidence="5">Polyp</tissue>
    </source>
</reference>
<keyword evidence="2" id="KW-0808">Transferase</keyword>
<evidence type="ECO:0000256" key="1">
    <source>
        <dbReference type="ARBA" id="ARBA00001946"/>
    </source>
</evidence>
<dbReference type="GO" id="GO:0004337">
    <property type="term" value="F:(2E,6E)-farnesyl diphosphate synthase activity"/>
    <property type="evidence" value="ECO:0007669"/>
    <property type="project" value="TreeGrafter"/>
</dbReference>
<dbReference type="Proteomes" id="UP001163046">
    <property type="component" value="Unassembled WGS sequence"/>
</dbReference>
<evidence type="ECO:0000256" key="2">
    <source>
        <dbReference type="ARBA" id="ARBA00022679"/>
    </source>
</evidence>
<dbReference type="Pfam" id="PF00348">
    <property type="entry name" value="polyprenyl_synt"/>
    <property type="match status" value="1"/>
</dbReference>
<dbReference type="InterPro" id="IPR039702">
    <property type="entry name" value="FPS1-like"/>
</dbReference>
<dbReference type="CDD" id="cd00385">
    <property type="entry name" value="Isoprenoid_Biosyn_C1"/>
    <property type="match status" value="1"/>
</dbReference>
<gene>
    <name evidence="5" type="ORF">OS493_039704</name>
</gene>